<reference evidence="2" key="1">
    <citation type="submission" date="2022-07" db="EMBL/GenBank/DDBJ databases">
        <title>Chromosome-level genome of Muraenolepis orangiensis.</title>
        <authorList>
            <person name="Kim J."/>
        </authorList>
    </citation>
    <scope>NUCLEOTIDE SEQUENCE</scope>
    <source>
        <strain evidence="2">KU_S4_2022</strain>
        <tissue evidence="2">Muscle</tissue>
    </source>
</reference>
<name>A0A9Q0ICN9_9TELE</name>
<dbReference type="Proteomes" id="UP001148018">
    <property type="component" value="Unassembled WGS sequence"/>
</dbReference>
<sequence>MNFNPELGAGKHQDAPWGTRSTAEHLRSPSAAPDQLLAAEDPGVHRSQVFQALYRFVGNQRAVPHFLRKDASNMSI</sequence>
<dbReference type="AlphaFoldDB" id="A0A9Q0ICN9"/>
<evidence type="ECO:0000256" key="1">
    <source>
        <dbReference type="SAM" id="MobiDB-lite"/>
    </source>
</evidence>
<feature type="region of interest" description="Disordered" evidence="1">
    <location>
        <begin position="1"/>
        <end position="34"/>
    </location>
</feature>
<dbReference type="EMBL" id="JANIIK010000112">
    <property type="protein sequence ID" value="KAJ3593650.1"/>
    <property type="molecule type" value="Genomic_DNA"/>
</dbReference>
<protein>
    <submittedName>
        <fullName evidence="2">Uncharacterized protein</fullName>
    </submittedName>
</protein>
<evidence type="ECO:0000313" key="3">
    <source>
        <dbReference type="Proteomes" id="UP001148018"/>
    </source>
</evidence>
<organism evidence="2 3">
    <name type="scientific">Muraenolepis orangiensis</name>
    <name type="common">Patagonian moray cod</name>
    <dbReference type="NCBI Taxonomy" id="630683"/>
    <lineage>
        <taxon>Eukaryota</taxon>
        <taxon>Metazoa</taxon>
        <taxon>Chordata</taxon>
        <taxon>Craniata</taxon>
        <taxon>Vertebrata</taxon>
        <taxon>Euteleostomi</taxon>
        <taxon>Actinopterygii</taxon>
        <taxon>Neopterygii</taxon>
        <taxon>Teleostei</taxon>
        <taxon>Neoteleostei</taxon>
        <taxon>Acanthomorphata</taxon>
        <taxon>Zeiogadaria</taxon>
        <taxon>Gadariae</taxon>
        <taxon>Gadiformes</taxon>
        <taxon>Muraenolepidoidei</taxon>
        <taxon>Muraenolepididae</taxon>
        <taxon>Muraenolepis</taxon>
    </lineage>
</organism>
<proteinExistence type="predicted"/>
<comment type="caution">
    <text evidence="2">The sequence shown here is derived from an EMBL/GenBank/DDBJ whole genome shotgun (WGS) entry which is preliminary data.</text>
</comment>
<evidence type="ECO:0000313" key="2">
    <source>
        <dbReference type="EMBL" id="KAJ3593650.1"/>
    </source>
</evidence>
<accession>A0A9Q0ICN9</accession>
<keyword evidence="3" id="KW-1185">Reference proteome</keyword>
<gene>
    <name evidence="2" type="ORF">NHX12_005984</name>
</gene>